<dbReference type="Pfam" id="PF02803">
    <property type="entry name" value="Thiolase_C"/>
    <property type="match status" value="1"/>
</dbReference>
<feature type="active site" description="Proton acceptor" evidence="4">
    <location>
        <position position="363"/>
    </location>
</feature>
<dbReference type="PIRSF" id="PIRSF000429">
    <property type="entry name" value="Ac-CoA_Ac_transf"/>
    <property type="match status" value="1"/>
</dbReference>
<dbReference type="InterPro" id="IPR020617">
    <property type="entry name" value="Thiolase_C"/>
</dbReference>
<keyword evidence="9" id="KW-1185">Reference proteome</keyword>
<sequence>MRGAPGRPRLPQTRRGRVMAAEPVIVEAVRTPIGKRGGSLANLHPAYLLGETYRELLARTGIQPDCVEQIVGGTVTHAGEQSMNPARTAWLAMGLPYETAATTVDCQCGSSQQASHLVANMIASGVIDVGVSCGLESMSRVPIGSATKHGPGKPFPDEWNVDLPNQFEAAERIARRRGLDRERVDALGLLSQERAATAWAEERFKRETFGVQVPTTDEEQAAGQGMWRLVDRDEGLRDTSMAALAALKPVMPTAVHTAGNSSQISDGAAALMWASKRMARALRLRPRARIVAQALVGSDPHFHLDGPIDATRAVLGKAGMSLKDIDLVEINEAFASVVLSWAQVFEQDLTKVNVNGGAIALGHPVGATGARLITTALYELERRDQEFALVTMCAGGGLATGTILQRL</sequence>
<dbReference type="Pfam" id="PF00108">
    <property type="entry name" value="Thiolase_N"/>
    <property type="match status" value="1"/>
</dbReference>
<evidence type="ECO:0000313" key="8">
    <source>
        <dbReference type="EMBL" id="EFG06639.1"/>
    </source>
</evidence>
<dbReference type="PROSITE" id="PS00737">
    <property type="entry name" value="THIOLASE_2"/>
    <property type="match status" value="1"/>
</dbReference>
<evidence type="ECO:0000256" key="1">
    <source>
        <dbReference type="ARBA" id="ARBA00010982"/>
    </source>
</evidence>
<accession>E2Q213</accession>
<feature type="domain" description="Thiolase C-terminal" evidence="7">
    <location>
        <begin position="285"/>
        <end position="406"/>
    </location>
</feature>
<evidence type="ECO:0000256" key="3">
    <source>
        <dbReference type="ARBA" id="ARBA00023315"/>
    </source>
</evidence>
<dbReference type="EMBL" id="CM000913">
    <property type="protein sequence ID" value="EFG06639.1"/>
    <property type="molecule type" value="Genomic_DNA"/>
</dbReference>
<evidence type="ECO:0000256" key="4">
    <source>
        <dbReference type="PIRSR" id="PIRSR000429-1"/>
    </source>
</evidence>
<gene>
    <name evidence="8" type="ORF">SCLAV_1564</name>
</gene>
<dbReference type="NCBIfam" id="TIGR01930">
    <property type="entry name" value="AcCoA-C-Actrans"/>
    <property type="match status" value="1"/>
</dbReference>
<evidence type="ECO:0000313" key="9">
    <source>
        <dbReference type="Proteomes" id="UP000002357"/>
    </source>
</evidence>
<comment type="similarity">
    <text evidence="1 5">Belongs to the thiolase-like superfamily. Thiolase family.</text>
</comment>
<feature type="domain" description="Thiolase N-terminal" evidence="6">
    <location>
        <begin position="24"/>
        <end position="275"/>
    </location>
</feature>
<dbReference type="SUPFAM" id="SSF53901">
    <property type="entry name" value="Thiolase-like"/>
    <property type="match status" value="2"/>
</dbReference>
<keyword evidence="2 5" id="KW-0808">Transferase</keyword>
<dbReference type="InterPro" id="IPR016039">
    <property type="entry name" value="Thiolase-like"/>
</dbReference>
<evidence type="ECO:0000259" key="7">
    <source>
        <dbReference type="Pfam" id="PF02803"/>
    </source>
</evidence>
<dbReference type="PROSITE" id="PS00099">
    <property type="entry name" value="THIOLASE_3"/>
    <property type="match status" value="1"/>
</dbReference>
<dbReference type="EC" id="2.3.1.9" evidence="8"/>
<dbReference type="eggNOG" id="COG0183">
    <property type="taxonomic scope" value="Bacteria"/>
</dbReference>
<evidence type="ECO:0000256" key="5">
    <source>
        <dbReference type="RuleBase" id="RU003557"/>
    </source>
</evidence>
<dbReference type="InterPro" id="IPR020613">
    <property type="entry name" value="Thiolase_CS"/>
</dbReference>
<dbReference type="PANTHER" id="PTHR43365:SF1">
    <property type="entry name" value="ACETYL-COA C-ACYLTRANSFERASE"/>
    <property type="match status" value="1"/>
</dbReference>
<feature type="active site" description="Acyl-thioester intermediate" evidence="4">
    <location>
        <position position="108"/>
    </location>
</feature>
<evidence type="ECO:0000259" key="6">
    <source>
        <dbReference type="Pfam" id="PF00108"/>
    </source>
</evidence>
<dbReference type="Proteomes" id="UP000002357">
    <property type="component" value="Chromosome"/>
</dbReference>
<dbReference type="GO" id="GO:0003985">
    <property type="term" value="F:acetyl-CoA C-acetyltransferase activity"/>
    <property type="evidence" value="ECO:0007669"/>
    <property type="project" value="UniProtKB-EC"/>
</dbReference>
<proteinExistence type="inferred from homology"/>
<feature type="active site" description="Proton acceptor" evidence="4">
    <location>
        <position position="393"/>
    </location>
</feature>
<dbReference type="STRING" id="1901.BB341_20400"/>
<reference evidence="8 9" key="1">
    <citation type="journal article" date="2010" name="Genome Biol. Evol.">
        <title>The sequence of a 1.8-mb bacterial linear plasmid reveals a rich evolutionary reservoir of secondary metabolic pathways.</title>
        <authorList>
            <person name="Medema M.H."/>
            <person name="Trefzer A."/>
            <person name="Kovalchuk A."/>
            <person name="van den Berg M."/>
            <person name="Mueller U."/>
            <person name="Heijne W."/>
            <person name="Wu L."/>
            <person name="Alam M.T."/>
            <person name="Ronning C.M."/>
            <person name="Nierman W.C."/>
            <person name="Bovenberg R.A.L."/>
            <person name="Breitling R."/>
            <person name="Takano E."/>
        </authorList>
    </citation>
    <scope>NUCLEOTIDE SEQUENCE [LARGE SCALE GENOMIC DNA]</scope>
    <source>
        <strain evidence="9">ATCC 27064 / DSM 738 / JCM 4710 / NBRC 13307 / NCIMB 12785 / NRRL 3585 / VKM Ac-602</strain>
    </source>
</reference>
<dbReference type="NCBIfam" id="NF005889">
    <property type="entry name" value="PRK07850.1"/>
    <property type="match status" value="1"/>
</dbReference>
<dbReference type="InterPro" id="IPR002155">
    <property type="entry name" value="Thiolase"/>
</dbReference>
<dbReference type="InterPro" id="IPR020610">
    <property type="entry name" value="Thiolase_AS"/>
</dbReference>
<organism evidence="8 9">
    <name type="scientific">Streptomyces clavuligerus</name>
    <dbReference type="NCBI Taxonomy" id="1901"/>
    <lineage>
        <taxon>Bacteria</taxon>
        <taxon>Bacillati</taxon>
        <taxon>Actinomycetota</taxon>
        <taxon>Actinomycetes</taxon>
        <taxon>Kitasatosporales</taxon>
        <taxon>Streptomycetaceae</taxon>
        <taxon>Streptomyces</taxon>
    </lineage>
</organism>
<evidence type="ECO:0000256" key="2">
    <source>
        <dbReference type="ARBA" id="ARBA00022679"/>
    </source>
</evidence>
<dbReference type="InterPro" id="IPR020616">
    <property type="entry name" value="Thiolase_N"/>
</dbReference>
<dbReference type="PANTHER" id="PTHR43365">
    <property type="entry name" value="BLR7806 PROTEIN"/>
    <property type="match status" value="1"/>
</dbReference>
<name>E2Q213_STRCL</name>
<dbReference type="CDD" id="cd00751">
    <property type="entry name" value="thiolase"/>
    <property type="match status" value="1"/>
</dbReference>
<dbReference type="AlphaFoldDB" id="E2Q213"/>
<dbReference type="Gene3D" id="3.40.47.10">
    <property type="match status" value="2"/>
</dbReference>
<keyword evidence="3 5" id="KW-0012">Acyltransferase</keyword>
<protein>
    <submittedName>
        <fullName evidence="8">Acetyl-CoA acetyltransferase</fullName>
        <ecNumber evidence="8">2.3.1.9</ecNumber>
    </submittedName>
</protein>